<evidence type="ECO:0000256" key="1">
    <source>
        <dbReference type="SAM" id="MobiDB-lite"/>
    </source>
</evidence>
<dbReference type="AlphaFoldDB" id="A6G8B7"/>
<feature type="compositionally biased region" description="Low complexity" evidence="1">
    <location>
        <begin position="20"/>
        <end position="42"/>
    </location>
</feature>
<dbReference type="EMBL" id="ABCS01000039">
    <property type="protein sequence ID" value="EDM77827.1"/>
    <property type="molecule type" value="Genomic_DNA"/>
</dbReference>
<keyword evidence="4" id="KW-1185">Reference proteome</keyword>
<evidence type="ECO:0000313" key="3">
    <source>
        <dbReference type="EMBL" id="EDM77827.1"/>
    </source>
</evidence>
<evidence type="ECO:0008006" key="5">
    <source>
        <dbReference type="Google" id="ProtNLM"/>
    </source>
</evidence>
<name>A6G8B7_9BACT</name>
<organism evidence="3 4">
    <name type="scientific">Plesiocystis pacifica SIR-1</name>
    <dbReference type="NCBI Taxonomy" id="391625"/>
    <lineage>
        <taxon>Bacteria</taxon>
        <taxon>Pseudomonadati</taxon>
        <taxon>Myxococcota</taxon>
        <taxon>Polyangia</taxon>
        <taxon>Nannocystales</taxon>
        <taxon>Nannocystaceae</taxon>
        <taxon>Plesiocystis</taxon>
    </lineage>
</organism>
<keyword evidence="2" id="KW-0732">Signal</keyword>
<dbReference type="RefSeq" id="WP_006972962.1">
    <property type="nucleotide sequence ID" value="NZ_ABCS01000039.1"/>
</dbReference>
<sequence length="258" mass="27278">MLPALATALASTLLSPQALTTQPTASAEGSATVSVEASAEATADTKKPKKSRPHPAERLAQLDEKRVAVHLGARAYARTGGVTTFESGPGRTVTTNIAGGAALQLGLGVRLVRGLYIHGEFAGGAHAEPFGANVSGFLGLHHELRKTKWVRPSYFVGYRHIVETDFRGQFDGSFDGSYEQSCGGCTVNGNVGGGGQFEFDSRTDLVHRPAVQAGLGLRFPMPFAPRLSPYVRGDVSYAFDDRFGNLEVGVQGGIQLVF</sequence>
<feature type="region of interest" description="Disordered" evidence="1">
    <location>
        <begin position="20"/>
        <end position="57"/>
    </location>
</feature>
<evidence type="ECO:0000313" key="4">
    <source>
        <dbReference type="Proteomes" id="UP000005801"/>
    </source>
</evidence>
<proteinExistence type="predicted"/>
<gene>
    <name evidence="3" type="ORF">PPSIR1_01332</name>
</gene>
<dbReference type="Proteomes" id="UP000005801">
    <property type="component" value="Unassembled WGS sequence"/>
</dbReference>
<feature type="signal peptide" evidence="2">
    <location>
        <begin position="1"/>
        <end position="20"/>
    </location>
</feature>
<evidence type="ECO:0000256" key="2">
    <source>
        <dbReference type="SAM" id="SignalP"/>
    </source>
</evidence>
<comment type="caution">
    <text evidence="3">The sequence shown here is derived from an EMBL/GenBank/DDBJ whole genome shotgun (WGS) entry which is preliminary data.</text>
</comment>
<accession>A6G8B7</accession>
<reference evidence="3 4" key="1">
    <citation type="submission" date="2007-06" db="EMBL/GenBank/DDBJ databases">
        <authorList>
            <person name="Shimkets L."/>
            <person name="Ferriera S."/>
            <person name="Johnson J."/>
            <person name="Kravitz S."/>
            <person name="Beeson K."/>
            <person name="Sutton G."/>
            <person name="Rogers Y.-H."/>
            <person name="Friedman R."/>
            <person name="Frazier M."/>
            <person name="Venter J.C."/>
        </authorList>
    </citation>
    <scope>NUCLEOTIDE SEQUENCE [LARGE SCALE GENOMIC DNA]</scope>
    <source>
        <strain evidence="3 4">SIR-1</strain>
    </source>
</reference>
<protein>
    <recommendedName>
        <fullName evidence="5">Outer membrane protein beta-barrel domain-containing protein</fullName>
    </recommendedName>
</protein>
<feature type="chain" id="PRO_5002695244" description="Outer membrane protein beta-barrel domain-containing protein" evidence="2">
    <location>
        <begin position="21"/>
        <end position="258"/>
    </location>
</feature>
<dbReference type="OrthoDB" id="9858361at2"/>